<evidence type="ECO:0000313" key="2">
    <source>
        <dbReference type="Proteomes" id="UP001416858"/>
    </source>
</evidence>
<name>A0ABP9VXX3_9BACT</name>
<gene>
    <name evidence="1" type="ORF">Rcae01_05488</name>
</gene>
<comment type="caution">
    <text evidence="1">The sequence shown here is derived from an EMBL/GenBank/DDBJ whole genome shotgun (WGS) entry which is preliminary data.</text>
</comment>
<evidence type="ECO:0000313" key="1">
    <source>
        <dbReference type="EMBL" id="GAA5509983.1"/>
    </source>
</evidence>
<keyword evidence="2" id="KW-1185">Reference proteome</keyword>
<dbReference type="Proteomes" id="UP001416858">
    <property type="component" value="Unassembled WGS sequence"/>
</dbReference>
<sequence length="35" mass="3779">MIESESQADVAVSVDTAAVEPYSKRVDASYFDLGK</sequence>
<dbReference type="EMBL" id="BAABRO010000018">
    <property type="protein sequence ID" value="GAA5509983.1"/>
    <property type="molecule type" value="Genomic_DNA"/>
</dbReference>
<accession>A0ABP9VXX3</accession>
<protein>
    <submittedName>
        <fullName evidence="1">Uncharacterized protein</fullName>
    </submittedName>
</protein>
<proteinExistence type="predicted"/>
<reference evidence="1 2" key="1">
    <citation type="submission" date="2024-02" db="EMBL/GenBank/DDBJ databases">
        <title>Rhodopirellula caenicola NBRC 110016.</title>
        <authorList>
            <person name="Ichikawa N."/>
            <person name="Katano-Makiyama Y."/>
            <person name="Hidaka K."/>
        </authorList>
    </citation>
    <scope>NUCLEOTIDE SEQUENCE [LARGE SCALE GENOMIC DNA]</scope>
    <source>
        <strain evidence="1 2">NBRC 110016</strain>
    </source>
</reference>
<organism evidence="1 2">
    <name type="scientific">Novipirellula caenicola</name>
    <dbReference type="NCBI Taxonomy" id="1536901"/>
    <lineage>
        <taxon>Bacteria</taxon>
        <taxon>Pseudomonadati</taxon>
        <taxon>Planctomycetota</taxon>
        <taxon>Planctomycetia</taxon>
        <taxon>Pirellulales</taxon>
        <taxon>Pirellulaceae</taxon>
        <taxon>Novipirellula</taxon>
    </lineage>
</organism>